<sequence>MGDSQKSKEKGSYSKWGLEETQVLLELLVDAVHPNWRDYRGNFSKLTYLRGLYQKILDLQRLNSGIGWDPEMKMFIALDEVWEEYLKKHPKHKHLRYDSNENSGLATGGSAIGRADTIDARTRVGRVKE</sequence>
<dbReference type="InterPro" id="IPR055314">
    <property type="entry name" value="At2g29880-like"/>
</dbReference>
<gene>
    <name evidence="2" type="ORF">CARUB_v10022274mg</name>
</gene>
<proteinExistence type="predicted"/>
<evidence type="ECO:0000259" key="1">
    <source>
        <dbReference type="Pfam" id="PF12776"/>
    </source>
</evidence>
<evidence type="ECO:0000313" key="3">
    <source>
        <dbReference type="Proteomes" id="UP000029121"/>
    </source>
</evidence>
<evidence type="ECO:0000313" key="2">
    <source>
        <dbReference type="EMBL" id="EOA34706.1"/>
    </source>
</evidence>
<name>R0GG94_9BRAS</name>
<dbReference type="PANTHER" id="PTHR47864:SF10">
    <property type="entry name" value="MYB_SANT-LIKE DNA-BINDING DOMAIN PROTEIN"/>
    <property type="match status" value="1"/>
</dbReference>
<organism evidence="2 3">
    <name type="scientific">Capsella rubella</name>
    <dbReference type="NCBI Taxonomy" id="81985"/>
    <lineage>
        <taxon>Eukaryota</taxon>
        <taxon>Viridiplantae</taxon>
        <taxon>Streptophyta</taxon>
        <taxon>Embryophyta</taxon>
        <taxon>Tracheophyta</taxon>
        <taxon>Spermatophyta</taxon>
        <taxon>Magnoliopsida</taxon>
        <taxon>eudicotyledons</taxon>
        <taxon>Gunneridae</taxon>
        <taxon>Pentapetalae</taxon>
        <taxon>rosids</taxon>
        <taxon>malvids</taxon>
        <taxon>Brassicales</taxon>
        <taxon>Brassicaceae</taxon>
        <taxon>Camelineae</taxon>
        <taxon>Capsella</taxon>
    </lineage>
</organism>
<protein>
    <recommendedName>
        <fullName evidence="1">Myb/SANT-like domain-containing protein</fullName>
    </recommendedName>
</protein>
<dbReference type="Proteomes" id="UP000029121">
    <property type="component" value="Unassembled WGS sequence"/>
</dbReference>
<keyword evidence="3" id="KW-1185">Reference proteome</keyword>
<accession>R0GG94</accession>
<feature type="domain" description="Myb/SANT-like" evidence="1">
    <location>
        <begin position="44"/>
        <end position="85"/>
    </location>
</feature>
<dbReference type="AlphaFoldDB" id="R0GG94"/>
<dbReference type="EMBL" id="KB870806">
    <property type="protein sequence ID" value="EOA34706.1"/>
    <property type="molecule type" value="Genomic_DNA"/>
</dbReference>
<dbReference type="Pfam" id="PF12776">
    <property type="entry name" value="Myb_DNA-bind_3"/>
    <property type="match status" value="1"/>
</dbReference>
<reference evidence="3" key="1">
    <citation type="journal article" date="2013" name="Nat. Genet.">
        <title>The Capsella rubella genome and the genomic consequences of rapid mating system evolution.</title>
        <authorList>
            <person name="Slotte T."/>
            <person name="Hazzouri K.M."/>
            <person name="Agren J.A."/>
            <person name="Koenig D."/>
            <person name="Maumus F."/>
            <person name="Guo Y.L."/>
            <person name="Steige K."/>
            <person name="Platts A.E."/>
            <person name="Escobar J.S."/>
            <person name="Newman L.K."/>
            <person name="Wang W."/>
            <person name="Mandakova T."/>
            <person name="Vello E."/>
            <person name="Smith L.M."/>
            <person name="Henz S.R."/>
            <person name="Steffen J."/>
            <person name="Takuno S."/>
            <person name="Brandvain Y."/>
            <person name="Coop G."/>
            <person name="Andolfatto P."/>
            <person name="Hu T.T."/>
            <person name="Blanchette M."/>
            <person name="Clark R.M."/>
            <person name="Quesneville H."/>
            <person name="Nordborg M."/>
            <person name="Gaut B.S."/>
            <person name="Lysak M.A."/>
            <person name="Jenkins J."/>
            <person name="Grimwood J."/>
            <person name="Chapman J."/>
            <person name="Prochnik S."/>
            <person name="Shu S."/>
            <person name="Rokhsar D."/>
            <person name="Schmutz J."/>
            <person name="Weigel D."/>
            <person name="Wright S.I."/>
        </authorList>
    </citation>
    <scope>NUCLEOTIDE SEQUENCE [LARGE SCALE GENOMIC DNA]</scope>
    <source>
        <strain evidence="3">cv. Monte Gargano</strain>
    </source>
</reference>
<dbReference type="PANTHER" id="PTHR47864">
    <property type="entry name" value="TRANSMEMBRANE PROTEIN"/>
    <property type="match status" value="1"/>
</dbReference>
<dbReference type="InterPro" id="IPR024752">
    <property type="entry name" value="Myb/SANT-like_dom"/>
</dbReference>